<dbReference type="SUPFAM" id="SSF47384">
    <property type="entry name" value="Homodimeric domain of signal transducing histidine kinase"/>
    <property type="match status" value="1"/>
</dbReference>
<dbReference type="Proteomes" id="UP000321168">
    <property type="component" value="Unassembled WGS sequence"/>
</dbReference>
<dbReference type="PROSITE" id="PS50109">
    <property type="entry name" value="HIS_KIN"/>
    <property type="match status" value="1"/>
</dbReference>
<dbReference type="InterPro" id="IPR003661">
    <property type="entry name" value="HisK_dim/P_dom"/>
</dbReference>
<dbReference type="SUPFAM" id="SSF55874">
    <property type="entry name" value="ATPase domain of HSP90 chaperone/DNA topoisomerase II/histidine kinase"/>
    <property type="match status" value="1"/>
</dbReference>
<evidence type="ECO:0000313" key="9">
    <source>
        <dbReference type="EMBL" id="TXC78479.1"/>
    </source>
</evidence>
<accession>A0A5C6UZY6</accession>
<dbReference type="InterPro" id="IPR003594">
    <property type="entry name" value="HATPase_dom"/>
</dbReference>
<keyword evidence="3" id="KW-0597">Phosphoprotein</keyword>
<keyword evidence="10" id="KW-1185">Reference proteome</keyword>
<dbReference type="CDD" id="cd00082">
    <property type="entry name" value="HisKA"/>
    <property type="match status" value="1"/>
</dbReference>
<protein>
    <recommendedName>
        <fullName evidence="2">histidine kinase</fullName>
        <ecNumber evidence="2">2.7.13.3</ecNumber>
    </recommendedName>
</protein>
<name>A0A5C6UZY6_9FLAO</name>
<dbReference type="RefSeq" id="WP_147014901.1">
    <property type="nucleotide sequence ID" value="NZ_VORB01000007.1"/>
</dbReference>
<keyword evidence="4" id="KW-0808">Transferase</keyword>
<evidence type="ECO:0000256" key="1">
    <source>
        <dbReference type="ARBA" id="ARBA00000085"/>
    </source>
</evidence>
<dbReference type="OrthoDB" id="890870at2"/>
<proteinExistence type="predicted"/>
<evidence type="ECO:0000256" key="3">
    <source>
        <dbReference type="ARBA" id="ARBA00022553"/>
    </source>
</evidence>
<dbReference type="Gene3D" id="3.30.565.10">
    <property type="entry name" value="Histidine kinase-like ATPase, C-terminal domain"/>
    <property type="match status" value="1"/>
</dbReference>
<dbReference type="PANTHER" id="PTHR43711">
    <property type="entry name" value="TWO-COMPONENT HISTIDINE KINASE"/>
    <property type="match status" value="1"/>
</dbReference>
<keyword evidence="7" id="KW-0812">Transmembrane</keyword>
<dbReference type="Pfam" id="PF00512">
    <property type="entry name" value="HisKA"/>
    <property type="match status" value="1"/>
</dbReference>
<comment type="catalytic activity">
    <reaction evidence="1">
        <text>ATP + protein L-histidine = ADP + protein N-phospho-L-histidine.</text>
        <dbReference type="EC" id="2.7.13.3"/>
    </reaction>
</comment>
<feature type="transmembrane region" description="Helical" evidence="7">
    <location>
        <begin position="63"/>
        <end position="89"/>
    </location>
</feature>
<dbReference type="SMART" id="SM00388">
    <property type="entry name" value="HisKA"/>
    <property type="match status" value="1"/>
</dbReference>
<feature type="transmembrane region" description="Helical" evidence="7">
    <location>
        <begin position="95"/>
        <end position="115"/>
    </location>
</feature>
<dbReference type="EC" id="2.7.13.3" evidence="2"/>
<dbReference type="InterPro" id="IPR036097">
    <property type="entry name" value="HisK_dim/P_sf"/>
</dbReference>
<dbReference type="InterPro" id="IPR005467">
    <property type="entry name" value="His_kinase_dom"/>
</dbReference>
<evidence type="ECO:0000256" key="7">
    <source>
        <dbReference type="SAM" id="Phobius"/>
    </source>
</evidence>
<sequence length="374" mass="42611">MEQVFDFFAGLFSTHLWPPRWQCGTWTDFHGWLYIGSDVAIWGAYFAIPLLLVNIVSKKKVPFLPVFWLAAGFILFCGFTHLVDALIFYFPIYRFAALLRFGTALISWVTVYVLYRNLPRVFSLRTPEELEEEVQQRKKAEQVLAVRNAELEQSNRELDSFVYSASHDIRAPLTSISGALQFAKESTDDPKLGEIFRLMESNINNLDGIIYDMACFSGNKRENIAKEMVEPNFVFNRAIENLPSKKQVEQVDLSFKDEINDKMLIDVVRVTQILRIMIDNAINYRDPEKEKATVTATFREKAGKYILEVEDNGIGISSEHGQKIFQMFYRGNNKSTGSGLGLYLLSEIVKKLGGTVAFKSIPSMGSTFSVEIPK</sequence>
<keyword evidence="5 9" id="KW-0418">Kinase</keyword>
<feature type="domain" description="Histidine kinase" evidence="8">
    <location>
        <begin position="164"/>
        <end position="374"/>
    </location>
</feature>
<dbReference type="EMBL" id="VORB01000007">
    <property type="protein sequence ID" value="TXC78479.1"/>
    <property type="molecule type" value="Genomic_DNA"/>
</dbReference>
<feature type="transmembrane region" description="Helical" evidence="7">
    <location>
        <begin position="39"/>
        <end position="56"/>
    </location>
</feature>
<evidence type="ECO:0000313" key="10">
    <source>
        <dbReference type="Proteomes" id="UP000321168"/>
    </source>
</evidence>
<comment type="caution">
    <text evidence="9">The sequence shown here is derived from an EMBL/GenBank/DDBJ whole genome shotgun (WGS) entry which is preliminary data.</text>
</comment>
<dbReference type="InterPro" id="IPR004358">
    <property type="entry name" value="Sig_transdc_His_kin-like_C"/>
</dbReference>
<dbReference type="Gene3D" id="1.10.287.130">
    <property type="match status" value="1"/>
</dbReference>
<dbReference type="SMART" id="SM00387">
    <property type="entry name" value="HATPase_c"/>
    <property type="match status" value="1"/>
</dbReference>
<dbReference type="PRINTS" id="PR00344">
    <property type="entry name" value="BCTRLSENSOR"/>
</dbReference>
<organism evidence="9 10">
    <name type="scientific">Luteibaculum oceani</name>
    <dbReference type="NCBI Taxonomy" id="1294296"/>
    <lineage>
        <taxon>Bacteria</taxon>
        <taxon>Pseudomonadati</taxon>
        <taxon>Bacteroidota</taxon>
        <taxon>Flavobacteriia</taxon>
        <taxon>Flavobacteriales</taxon>
        <taxon>Luteibaculaceae</taxon>
        <taxon>Luteibaculum</taxon>
    </lineage>
</organism>
<evidence type="ECO:0000256" key="4">
    <source>
        <dbReference type="ARBA" id="ARBA00022679"/>
    </source>
</evidence>
<evidence type="ECO:0000256" key="6">
    <source>
        <dbReference type="ARBA" id="ARBA00023012"/>
    </source>
</evidence>
<dbReference type="PANTHER" id="PTHR43711:SF31">
    <property type="entry name" value="HISTIDINE KINASE"/>
    <property type="match status" value="1"/>
</dbReference>
<dbReference type="Pfam" id="PF02518">
    <property type="entry name" value="HATPase_c"/>
    <property type="match status" value="1"/>
</dbReference>
<keyword evidence="7" id="KW-1133">Transmembrane helix</keyword>
<dbReference type="InterPro" id="IPR036890">
    <property type="entry name" value="HATPase_C_sf"/>
</dbReference>
<dbReference type="CDD" id="cd00075">
    <property type="entry name" value="HATPase"/>
    <property type="match status" value="1"/>
</dbReference>
<dbReference type="InterPro" id="IPR050736">
    <property type="entry name" value="Sensor_HK_Regulatory"/>
</dbReference>
<dbReference type="GO" id="GO:0000155">
    <property type="term" value="F:phosphorelay sensor kinase activity"/>
    <property type="evidence" value="ECO:0007669"/>
    <property type="project" value="InterPro"/>
</dbReference>
<gene>
    <name evidence="9" type="ORF">FRX97_09105</name>
</gene>
<evidence type="ECO:0000256" key="5">
    <source>
        <dbReference type="ARBA" id="ARBA00022777"/>
    </source>
</evidence>
<evidence type="ECO:0000256" key="2">
    <source>
        <dbReference type="ARBA" id="ARBA00012438"/>
    </source>
</evidence>
<dbReference type="InterPro" id="IPR058544">
    <property type="entry name" value="ETR1_N"/>
</dbReference>
<reference evidence="9 10" key="1">
    <citation type="submission" date="2019-08" db="EMBL/GenBank/DDBJ databases">
        <title>Genome of Luteibaculum oceani JCM 18817.</title>
        <authorList>
            <person name="Bowman J.P."/>
        </authorList>
    </citation>
    <scope>NUCLEOTIDE SEQUENCE [LARGE SCALE GENOMIC DNA]</scope>
    <source>
        <strain evidence="9 10">JCM 18817</strain>
    </source>
</reference>
<dbReference type="Pfam" id="PF25487">
    <property type="entry name" value="ETR1_N"/>
    <property type="match status" value="1"/>
</dbReference>
<dbReference type="AlphaFoldDB" id="A0A5C6UZY6"/>
<keyword evidence="7" id="KW-0472">Membrane</keyword>
<keyword evidence="6" id="KW-0902">Two-component regulatory system</keyword>
<evidence type="ECO:0000259" key="8">
    <source>
        <dbReference type="PROSITE" id="PS50109"/>
    </source>
</evidence>